<keyword evidence="2" id="KW-0812">Transmembrane</keyword>
<gene>
    <name evidence="3" type="ORF">V6R90_08545</name>
</gene>
<feature type="transmembrane region" description="Helical" evidence="2">
    <location>
        <begin position="12"/>
        <end position="34"/>
    </location>
</feature>
<feature type="transmembrane region" description="Helical" evidence="2">
    <location>
        <begin position="122"/>
        <end position="139"/>
    </location>
</feature>
<protein>
    <submittedName>
        <fullName evidence="3">Uncharacterized protein</fullName>
    </submittedName>
</protein>
<dbReference type="Proteomes" id="UP001482520">
    <property type="component" value="Unassembled WGS sequence"/>
</dbReference>
<sequence length="169" mass="17342">MSAPTGVAPTPLGLRLALGAVGVALGLYGAWLLWSRAEPAQVLDALLWAASGVVLHDAVLAPLVLVLVVVGARVVPRPFRAPTTVGLVLLGSLTLLAVPVLGRFGERADNPTLLDRDYTAGWLAVAGLVLLGVVVAGLLRRRAQHAAGPVASDPSRPSDPPDRPGPTGR</sequence>
<feature type="region of interest" description="Disordered" evidence="1">
    <location>
        <begin position="146"/>
        <end position="169"/>
    </location>
</feature>
<evidence type="ECO:0000256" key="1">
    <source>
        <dbReference type="SAM" id="MobiDB-lite"/>
    </source>
</evidence>
<feature type="transmembrane region" description="Helical" evidence="2">
    <location>
        <begin position="84"/>
        <end position="102"/>
    </location>
</feature>
<keyword evidence="2" id="KW-0472">Membrane</keyword>
<evidence type="ECO:0000256" key="2">
    <source>
        <dbReference type="SAM" id="Phobius"/>
    </source>
</evidence>
<organism evidence="3 4">
    <name type="scientific">Nocardioides kribbensis</name>
    <dbReference type="NCBI Taxonomy" id="305517"/>
    <lineage>
        <taxon>Bacteria</taxon>
        <taxon>Bacillati</taxon>
        <taxon>Actinomycetota</taxon>
        <taxon>Actinomycetes</taxon>
        <taxon>Propionibacteriales</taxon>
        <taxon>Nocardioidaceae</taxon>
        <taxon>Nocardioides</taxon>
    </lineage>
</organism>
<evidence type="ECO:0000313" key="3">
    <source>
        <dbReference type="EMBL" id="MEQ7847327.1"/>
    </source>
</evidence>
<keyword evidence="2" id="KW-1133">Transmembrane helix</keyword>
<accession>A0ABV1NXU2</accession>
<dbReference type="RefSeq" id="WP_349804394.1">
    <property type="nucleotide sequence ID" value="NZ_JBEGDP010000007.1"/>
</dbReference>
<evidence type="ECO:0000313" key="4">
    <source>
        <dbReference type="Proteomes" id="UP001482520"/>
    </source>
</evidence>
<comment type="caution">
    <text evidence="3">The sequence shown here is derived from an EMBL/GenBank/DDBJ whole genome shotgun (WGS) entry which is preliminary data.</text>
</comment>
<feature type="transmembrane region" description="Helical" evidence="2">
    <location>
        <begin position="46"/>
        <end position="72"/>
    </location>
</feature>
<keyword evidence="4" id="KW-1185">Reference proteome</keyword>
<proteinExistence type="predicted"/>
<name>A0ABV1NXU2_9ACTN</name>
<reference evidence="3 4" key="1">
    <citation type="submission" date="2024-02" db="EMBL/GenBank/DDBJ databases">
        <title>Full genome sequence of Nocardioides kribbensis.</title>
        <authorList>
            <person name="Poletto B.L."/>
            <person name="Silva G."/>
            <person name="Galante D."/>
            <person name="Campos K.R."/>
            <person name="Santos M.B.N."/>
            <person name="Sacchi C.T."/>
        </authorList>
    </citation>
    <scope>NUCLEOTIDE SEQUENCE [LARGE SCALE GENOMIC DNA]</scope>
    <source>
        <strain evidence="3 4">O4R</strain>
    </source>
</reference>
<dbReference type="EMBL" id="JBEGDP010000007">
    <property type="protein sequence ID" value="MEQ7847327.1"/>
    <property type="molecule type" value="Genomic_DNA"/>
</dbReference>